<keyword evidence="5 9" id="KW-0812">Transmembrane</keyword>
<dbReference type="Proteomes" id="UP000094472">
    <property type="component" value="Unassembled WGS sequence"/>
</dbReference>
<comment type="subcellular location">
    <subcellularLocation>
        <location evidence="9">Cell inner membrane</location>
        <topology evidence="9">Single-pass type II membrane protein</topology>
    </subcellularLocation>
    <subcellularLocation>
        <location evidence="1">Membrane</location>
    </subcellularLocation>
    <text evidence="9">Localizes to the division septum.</text>
</comment>
<name>A0A1E3VW15_9HYPH</name>
<dbReference type="HAMAP" id="MF_00911">
    <property type="entry name" value="FtsQ_subfam"/>
    <property type="match status" value="1"/>
</dbReference>
<keyword evidence="6 9" id="KW-1133">Transmembrane helix</keyword>
<keyword evidence="2 9" id="KW-1003">Cell membrane</keyword>
<dbReference type="PANTHER" id="PTHR35851:SF1">
    <property type="entry name" value="CELL DIVISION PROTEIN FTSQ"/>
    <property type="match status" value="1"/>
</dbReference>
<comment type="caution">
    <text evidence="11">The sequence shown here is derived from an EMBL/GenBank/DDBJ whole genome shotgun (WGS) entry which is preliminary data.</text>
</comment>
<evidence type="ECO:0000313" key="11">
    <source>
        <dbReference type="EMBL" id="ODR97727.1"/>
    </source>
</evidence>
<keyword evidence="12" id="KW-1185">Reference proteome</keyword>
<dbReference type="GO" id="GO:0090529">
    <property type="term" value="P:cell septum assembly"/>
    <property type="evidence" value="ECO:0007669"/>
    <property type="project" value="InterPro"/>
</dbReference>
<sequence length="236" mass="25592">MGVQRLAVVAGFGVERVTVEGQRHATDMAITTALAAGPDTMMLSFDTDAAKERLEAVPWIRHAQVMRLLPSTLQVVIEEREPYAVWQTKGKTFVVDDQGVVLAPALPQAYPDLPLVVGEGASKNASALYAALEPYGELRDKMLAALRVGDRRWTLKLRTGMEIMLPDDNIEVALQSLTKLAQERGVLEEDFAAIDLRLLDRITVRFHETAAANQSGTAVPIDVPTASTGATSKGKT</sequence>
<dbReference type="PROSITE" id="PS51779">
    <property type="entry name" value="POTRA"/>
    <property type="match status" value="1"/>
</dbReference>
<gene>
    <name evidence="9" type="primary">ftsQ</name>
    <name evidence="11" type="ORF">AUC69_11600</name>
</gene>
<proteinExistence type="inferred from homology"/>
<evidence type="ECO:0000256" key="6">
    <source>
        <dbReference type="ARBA" id="ARBA00022989"/>
    </source>
</evidence>
<dbReference type="GO" id="GO:0032153">
    <property type="term" value="C:cell division site"/>
    <property type="evidence" value="ECO:0007669"/>
    <property type="project" value="UniProtKB-UniRule"/>
</dbReference>
<evidence type="ECO:0000256" key="7">
    <source>
        <dbReference type="ARBA" id="ARBA00023136"/>
    </source>
</evidence>
<keyword evidence="7 9" id="KW-0472">Membrane</keyword>
<dbReference type="PANTHER" id="PTHR35851">
    <property type="entry name" value="CELL DIVISION PROTEIN FTSQ"/>
    <property type="match status" value="1"/>
</dbReference>
<dbReference type="InterPro" id="IPR005548">
    <property type="entry name" value="Cell_div_FtsQ/DivIB_C"/>
</dbReference>
<evidence type="ECO:0000259" key="10">
    <source>
        <dbReference type="PROSITE" id="PS51779"/>
    </source>
</evidence>
<dbReference type="OrthoDB" id="9783091at2"/>
<dbReference type="EMBL" id="LPWF01000025">
    <property type="protein sequence ID" value="ODR97727.1"/>
    <property type="molecule type" value="Genomic_DNA"/>
</dbReference>
<dbReference type="InterPro" id="IPR034746">
    <property type="entry name" value="POTRA"/>
</dbReference>
<evidence type="ECO:0000256" key="1">
    <source>
        <dbReference type="ARBA" id="ARBA00004370"/>
    </source>
</evidence>
<evidence type="ECO:0000256" key="5">
    <source>
        <dbReference type="ARBA" id="ARBA00022692"/>
    </source>
</evidence>
<dbReference type="InterPro" id="IPR045335">
    <property type="entry name" value="FtsQ_C_sf"/>
</dbReference>
<evidence type="ECO:0000313" key="12">
    <source>
        <dbReference type="Proteomes" id="UP000094472"/>
    </source>
</evidence>
<evidence type="ECO:0000256" key="2">
    <source>
        <dbReference type="ARBA" id="ARBA00022475"/>
    </source>
</evidence>
<reference evidence="11 12" key="1">
    <citation type="journal article" date="2016" name="Environ. Microbiol.">
        <title>New Methyloceanibacter diversity from North Sea sediments includes methanotroph containing solely the soluble methane monooxygenase.</title>
        <authorList>
            <person name="Vekeman B."/>
            <person name="Kerckhof F.M."/>
            <person name="Cremers G."/>
            <person name="de Vos P."/>
            <person name="Vandamme P."/>
            <person name="Boon N."/>
            <person name="Op den Camp H.J."/>
            <person name="Heylen K."/>
        </authorList>
    </citation>
    <scope>NUCLEOTIDE SEQUENCE [LARGE SCALE GENOMIC DNA]</scope>
    <source>
        <strain evidence="11 12">R-67175</strain>
    </source>
</reference>
<protein>
    <recommendedName>
        <fullName evidence="9">Cell division protein FtsQ</fullName>
    </recommendedName>
</protein>
<dbReference type="Pfam" id="PF08478">
    <property type="entry name" value="POTRA_1"/>
    <property type="match status" value="1"/>
</dbReference>
<dbReference type="AlphaFoldDB" id="A0A1E3VW15"/>
<dbReference type="STRING" id="1774969.AUC69_11600"/>
<evidence type="ECO:0000256" key="8">
    <source>
        <dbReference type="ARBA" id="ARBA00023306"/>
    </source>
</evidence>
<accession>A0A1E3VW15</accession>
<evidence type="ECO:0000256" key="9">
    <source>
        <dbReference type="HAMAP-Rule" id="MF_00911"/>
    </source>
</evidence>
<dbReference type="RefSeq" id="WP_069441817.1">
    <property type="nucleotide sequence ID" value="NZ_LPWF01000025.1"/>
</dbReference>
<comment type="function">
    <text evidence="9">Essential cell division protein.</text>
</comment>
<keyword evidence="8 9" id="KW-0131">Cell cycle</keyword>
<keyword evidence="4 9" id="KW-0132">Cell division</keyword>
<evidence type="ECO:0000256" key="4">
    <source>
        <dbReference type="ARBA" id="ARBA00022618"/>
    </source>
</evidence>
<dbReference type="GO" id="GO:0005886">
    <property type="term" value="C:plasma membrane"/>
    <property type="evidence" value="ECO:0007669"/>
    <property type="project" value="UniProtKB-SubCell"/>
</dbReference>
<dbReference type="InterPro" id="IPR013685">
    <property type="entry name" value="POTRA_FtsQ_type"/>
</dbReference>
<dbReference type="Gene3D" id="3.40.50.11690">
    <property type="entry name" value="Cell division protein FtsQ/DivIB"/>
    <property type="match status" value="1"/>
</dbReference>
<dbReference type="GO" id="GO:0043093">
    <property type="term" value="P:FtsZ-dependent cytokinesis"/>
    <property type="evidence" value="ECO:0007669"/>
    <property type="project" value="UniProtKB-UniRule"/>
</dbReference>
<feature type="domain" description="POTRA" evidence="10">
    <location>
        <begin position="12"/>
        <end position="80"/>
    </location>
</feature>
<dbReference type="InterPro" id="IPR026579">
    <property type="entry name" value="FtsQ"/>
</dbReference>
<comment type="similarity">
    <text evidence="9">Belongs to the FtsQ/DivIB family. FtsQ subfamily.</text>
</comment>
<dbReference type="Gene3D" id="3.10.20.310">
    <property type="entry name" value="membrane protein fhac"/>
    <property type="match status" value="1"/>
</dbReference>
<evidence type="ECO:0000256" key="3">
    <source>
        <dbReference type="ARBA" id="ARBA00022519"/>
    </source>
</evidence>
<dbReference type="Pfam" id="PF03799">
    <property type="entry name" value="FtsQ_DivIB_C"/>
    <property type="match status" value="1"/>
</dbReference>
<organism evidence="11 12">
    <name type="scientific">Methyloceanibacter superfactus</name>
    <dbReference type="NCBI Taxonomy" id="1774969"/>
    <lineage>
        <taxon>Bacteria</taxon>
        <taxon>Pseudomonadati</taxon>
        <taxon>Pseudomonadota</taxon>
        <taxon>Alphaproteobacteria</taxon>
        <taxon>Hyphomicrobiales</taxon>
        <taxon>Hyphomicrobiaceae</taxon>
        <taxon>Methyloceanibacter</taxon>
    </lineage>
</organism>
<keyword evidence="3 9" id="KW-0997">Cell inner membrane</keyword>